<dbReference type="RefSeq" id="WP_123265348.1">
    <property type="nucleotide sequence ID" value="NZ_RJUG01000002.1"/>
</dbReference>
<dbReference type="EMBL" id="RJUG01000002">
    <property type="protein sequence ID" value="ROI10101.1"/>
    <property type="molecule type" value="Genomic_DNA"/>
</dbReference>
<dbReference type="InterPro" id="IPR036909">
    <property type="entry name" value="Cyt_c-like_dom_sf"/>
</dbReference>
<comment type="caution">
    <text evidence="2">The sequence shown here is derived from an EMBL/GenBank/DDBJ whole genome shotgun (WGS) entry which is preliminary data.</text>
</comment>
<dbReference type="Proteomes" id="UP000270224">
    <property type="component" value="Unassembled WGS sequence"/>
</dbReference>
<protein>
    <submittedName>
        <fullName evidence="2">Cytochrome C</fullName>
    </submittedName>
</protein>
<sequence length="165" mass="19410">MKKILVILLVAFILIQFFPIDKNNPEPTPQMDFLKIKNTPEKTANLIRNGCYDCHSNESKYPWYSNVQPMAWFLKDHIDEGRKELNFSTFATYPTKKQAKKMEEAAELIEKNEMPLDSYIILHSEAKYTDAEKQELIHYFKTLAEETRLMNTLPTEVQKSDFKIQ</sequence>
<evidence type="ECO:0000313" key="3">
    <source>
        <dbReference type="Proteomes" id="UP000270224"/>
    </source>
</evidence>
<dbReference type="InterPro" id="IPR025992">
    <property type="entry name" value="Haem-bd"/>
</dbReference>
<feature type="domain" description="Haem-binding" evidence="1">
    <location>
        <begin position="9"/>
        <end position="144"/>
    </location>
</feature>
<evidence type="ECO:0000259" key="1">
    <source>
        <dbReference type="SMART" id="SM01235"/>
    </source>
</evidence>
<dbReference type="SMART" id="SM01235">
    <property type="entry name" value="Haem_bd"/>
    <property type="match status" value="1"/>
</dbReference>
<dbReference type="Pfam" id="PF14376">
    <property type="entry name" value="Haem_bd"/>
    <property type="match status" value="1"/>
</dbReference>
<gene>
    <name evidence="2" type="ORF">EGI11_03585</name>
</gene>
<reference evidence="3" key="1">
    <citation type="submission" date="2018-11" db="EMBL/GenBank/DDBJ databases">
        <title>Proposal to divide the Flavobacteriaceae and reorganize its genera based on Amino Acid Identity values calculated from whole genome sequences.</title>
        <authorList>
            <person name="Nicholson A.C."/>
            <person name="Gulvik C.A."/>
            <person name="Whitney A.M."/>
            <person name="Humrighouse B.W."/>
            <person name="Bell M."/>
            <person name="Holmens B."/>
            <person name="Steigerwalt A."/>
            <person name="Villarma A."/>
            <person name="Sheth M."/>
            <person name="Batra D."/>
            <person name="Pryor J."/>
            <person name="Bernardet J.-F."/>
            <person name="Hugo C."/>
            <person name="Kampfer P."/>
            <person name="Newman J."/>
            <person name="Mcquiston J.R."/>
        </authorList>
    </citation>
    <scope>NUCLEOTIDE SEQUENCE [LARGE SCALE GENOMIC DNA]</scope>
    <source>
        <strain evidence="3">H3056</strain>
    </source>
</reference>
<evidence type="ECO:0000313" key="2">
    <source>
        <dbReference type="EMBL" id="ROI10101.1"/>
    </source>
</evidence>
<organism evidence="2 3">
    <name type="scientific">Kaistella daneshvariae</name>
    <dbReference type="NCBI Taxonomy" id="2487074"/>
    <lineage>
        <taxon>Bacteria</taxon>
        <taxon>Pseudomonadati</taxon>
        <taxon>Bacteroidota</taxon>
        <taxon>Flavobacteriia</taxon>
        <taxon>Flavobacteriales</taxon>
        <taxon>Weeksellaceae</taxon>
        <taxon>Chryseobacterium group</taxon>
        <taxon>Kaistella</taxon>
    </lineage>
</organism>
<dbReference type="GO" id="GO:0020037">
    <property type="term" value="F:heme binding"/>
    <property type="evidence" value="ECO:0007669"/>
    <property type="project" value="InterPro"/>
</dbReference>
<dbReference type="AlphaFoldDB" id="A0A3N0WZM6"/>
<proteinExistence type="predicted"/>
<name>A0A3N0WZM6_9FLAO</name>
<accession>A0A3N0WZM6</accession>
<dbReference type="Gene3D" id="1.10.760.10">
    <property type="entry name" value="Cytochrome c-like domain"/>
    <property type="match status" value="1"/>
</dbReference>
<dbReference type="OrthoDB" id="196738at2"/>
<dbReference type="GO" id="GO:0009055">
    <property type="term" value="F:electron transfer activity"/>
    <property type="evidence" value="ECO:0007669"/>
    <property type="project" value="InterPro"/>
</dbReference>